<dbReference type="RefSeq" id="WP_227262414.1">
    <property type="nucleotide sequence ID" value="NZ_AP017571.1"/>
</dbReference>
<keyword evidence="4 9" id="KW-0479">Metal-binding</keyword>
<dbReference type="InterPro" id="IPR018649">
    <property type="entry name" value="SHOCT"/>
</dbReference>
<dbReference type="CDD" id="cd04220">
    <property type="entry name" value="Halocyanin"/>
    <property type="match status" value="1"/>
</dbReference>
<feature type="binding site" evidence="9">
    <location>
        <position position="138"/>
    </location>
    <ligand>
        <name>Cu cation</name>
        <dbReference type="ChEBI" id="CHEBI:23378"/>
    </ligand>
</feature>
<keyword evidence="11" id="KW-1133">Transmembrane helix</keyword>
<dbReference type="InterPro" id="IPR008972">
    <property type="entry name" value="Cupredoxin"/>
</dbReference>
<keyword evidence="6" id="KW-0249">Electron transport</keyword>
<keyword evidence="7 9" id="KW-0186">Copper</keyword>
<feature type="region of interest" description="Disordered" evidence="10">
    <location>
        <begin position="178"/>
        <end position="202"/>
    </location>
</feature>
<dbReference type="Gene3D" id="2.60.40.420">
    <property type="entry name" value="Cupredoxins - blue copper proteins"/>
    <property type="match status" value="1"/>
</dbReference>
<dbReference type="PROSITE" id="PS00196">
    <property type="entry name" value="COPPER_BLUE"/>
    <property type="match status" value="1"/>
</dbReference>
<keyword evidence="11" id="KW-0812">Transmembrane</keyword>
<feature type="domain" description="SHOCT" evidence="13">
    <location>
        <begin position="249"/>
        <end position="273"/>
    </location>
</feature>
<comment type="subcellular location">
    <subcellularLocation>
        <location evidence="1">Membrane</location>
    </subcellularLocation>
    <subcellularLocation>
        <location evidence="2">Periplasm</location>
    </subcellularLocation>
</comment>
<proteinExistence type="predicted"/>
<dbReference type="Pfam" id="PF00127">
    <property type="entry name" value="Copper-bind"/>
    <property type="match status" value="1"/>
</dbReference>
<evidence type="ECO:0000256" key="1">
    <source>
        <dbReference type="ARBA" id="ARBA00004370"/>
    </source>
</evidence>
<keyword evidence="5" id="KW-0574">Periplasm</keyword>
<evidence type="ECO:0000259" key="12">
    <source>
        <dbReference type="Pfam" id="PF00127"/>
    </source>
</evidence>
<dbReference type="PANTHER" id="PTHR34192:SF10">
    <property type="entry name" value="PLASTOCYANIN MAJOR ISOFORM, CHLOROPLASTIC-RELATED"/>
    <property type="match status" value="1"/>
</dbReference>
<evidence type="ECO:0000313" key="14">
    <source>
        <dbReference type="EMBL" id="MBP1903242.1"/>
    </source>
</evidence>
<dbReference type="GO" id="GO:0042597">
    <property type="term" value="C:periplasmic space"/>
    <property type="evidence" value="ECO:0007669"/>
    <property type="project" value="UniProtKB-SubCell"/>
</dbReference>
<dbReference type="EMBL" id="JAGGKE010000018">
    <property type="protein sequence ID" value="MBP1903242.1"/>
    <property type="molecule type" value="Genomic_DNA"/>
</dbReference>
<dbReference type="PRINTS" id="PR00156">
    <property type="entry name" value="COPPERBLUE"/>
</dbReference>
<dbReference type="InterPro" id="IPR028871">
    <property type="entry name" value="BlueCu_1_BS"/>
</dbReference>
<dbReference type="GO" id="GO:0016020">
    <property type="term" value="C:membrane"/>
    <property type="evidence" value="ECO:0007669"/>
    <property type="project" value="UniProtKB-SubCell"/>
</dbReference>
<evidence type="ECO:0000313" key="15">
    <source>
        <dbReference type="Proteomes" id="UP000770586"/>
    </source>
</evidence>
<protein>
    <submittedName>
        <fullName evidence="14">Plastocyanin/uncharacterized membrane protein</fullName>
    </submittedName>
</protein>
<dbReference type="PANTHER" id="PTHR34192">
    <property type="entry name" value="PLASTOCYANIN MAJOR ISOFORM, CHLOROPLASTIC-RELATED"/>
    <property type="match status" value="1"/>
</dbReference>
<dbReference type="GeneID" id="55596662"/>
<dbReference type="GO" id="GO:0005507">
    <property type="term" value="F:copper ion binding"/>
    <property type="evidence" value="ECO:0007669"/>
    <property type="project" value="InterPro"/>
</dbReference>
<gene>
    <name evidence="14" type="ORF">J2744_002946</name>
</gene>
<sequence length="282" mass="29491">MGTNDKFGVSHVRSLRTSIARSYPPKNDPDNMTHHSRRQFLGIVGASAVASTGFAQSANAQETPIVEMGNNYFDPIGLRVDPGTTVQFELAAGAHSATAYADRIPEGASAFDSGTISDGSFEYTFETPGTYDYYCIPHKSIGMVGRIVVGSPGGPAEEDSIPDGEVPSSEAIVDQGTVAYGSSSDGSGNTGGGMMGRGGSGMMSGRNGGGVGGLPAVGGVLGMLGVLGGGLYWLGNQKSPQSTTDDSARKTLQNRYARGEIDEEEYRRRRERLDATDEDISN</sequence>
<dbReference type="InterPro" id="IPR001235">
    <property type="entry name" value="Copper_blue_Plastocyanin"/>
</dbReference>
<keyword evidence="3" id="KW-0813">Transport</keyword>
<name>A0A8J7RAC1_9EURY</name>
<feature type="transmembrane region" description="Helical" evidence="11">
    <location>
        <begin position="211"/>
        <end position="234"/>
    </location>
</feature>
<dbReference type="InterPro" id="IPR002386">
    <property type="entry name" value="Amicyanin/Pseudoazurin"/>
</dbReference>
<dbReference type="AlphaFoldDB" id="A0A8J7RAC1"/>
<keyword evidence="15" id="KW-1185">Reference proteome</keyword>
<dbReference type="GO" id="GO:0009055">
    <property type="term" value="F:electron transfer activity"/>
    <property type="evidence" value="ECO:0007669"/>
    <property type="project" value="InterPro"/>
</dbReference>
<evidence type="ECO:0000256" key="9">
    <source>
        <dbReference type="PIRSR" id="PIRSR602386-1"/>
    </source>
</evidence>
<evidence type="ECO:0000256" key="5">
    <source>
        <dbReference type="ARBA" id="ARBA00022764"/>
    </source>
</evidence>
<evidence type="ECO:0000256" key="6">
    <source>
        <dbReference type="ARBA" id="ARBA00022982"/>
    </source>
</evidence>
<feature type="domain" description="Blue (type 1) copper" evidence="12">
    <location>
        <begin position="72"/>
        <end position="149"/>
    </location>
</feature>
<dbReference type="Pfam" id="PF09851">
    <property type="entry name" value="SHOCT"/>
    <property type="match status" value="1"/>
</dbReference>
<evidence type="ECO:0000256" key="7">
    <source>
        <dbReference type="ARBA" id="ARBA00023008"/>
    </source>
</evidence>
<feature type="binding site" evidence="9">
    <location>
        <position position="135"/>
    </location>
    <ligand>
        <name>Cu cation</name>
        <dbReference type="ChEBI" id="CHEBI:23378"/>
    </ligand>
</feature>
<evidence type="ECO:0000256" key="2">
    <source>
        <dbReference type="ARBA" id="ARBA00004418"/>
    </source>
</evidence>
<dbReference type="InterPro" id="IPR000923">
    <property type="entry name" value="BlueCu_1"/>
</dbReference>
<evidence type="ECO:0000256" key="10">
    <source>
        <dbReference type="SAM" id="MobiDB-lite"/>
    </source>
</evidence>
<feature type="region of interest" description="Disordered" evidence="10">
    <location>
        <begin position="238"/>
        <end position="257"/>
    </location>
</feature>
<feature type="compositionally biased region" description="Polar residues" evidence="10">
    <location>
        <begin position="238"/>
        <end position="254"/>
    </location>
</feature>
<feature type="compositionally biased region" description="Gly residues" evidence="10">
    <location>
        <begin position="188"/>
        <end position="202"/>
    </location>
</feature>
<dbReference type="Proteomes" id="UP000770586">
    <property type="component" value="Unassembled WGS sequence"/>
</dbReference>
<evidence type="ECO:0000256" key="4">
    <source>
        <dbReference type="ARBA" id="ARBA00022723"/>
    </source>
</evidence>
<dbReference type="PRINTS" id="PR00155">
    <property type="entry name" value="AMICYANIN"/>
</dbReference>
<evidence type="ECO:0000256" key="8">
    <source>
        <dbReference type="ARBA" id="ARBA00023136"/>
    </source>
</evidence>
<keyword evidence="8 11" id="KW-0472">Membrane</keyword>
<comment type="cofactor">
    <cofactor evidence="9">
        <name>Cu cation</name>
        <dbReference type="ChEBI" id="CHEBI:23378"/>
    </cofactor>
    <text evidence="9">Binds 1 copper ion per subunit.</text>
</comment>
<evidence type="ECO:0000259" key="13">
    <source>
        <dbReference type="Pfam" id="PF09851"/>
    </source>
</evidence>
<organism evidence="14 15">
    <name type="scientific">Halorubrum trapanicum</name>
    <dbReference type="NCBI Taxonomy" id="29284"/>
    <lineage>
        <taxon>Archaea</taxon>
        <taxon>Methanobacteriati</taxon>
        <taxon>Methanobacteriota</taxon>
        <taxon>Stenosarchaea group</taxon>
        <taxon>Halobacteria</taxon>
        <taxon>Halobacteriales</taxon>
        <taxon>Haloferacaceae</taxon>
        <taxon>Halorubrum</taxon>
    </lineage>
</organism>
<accession>A0A8J7RAC1</accession>
<feature type="binding site" evidence="9">
    <location>
        <position position="143"/>
    </location>
    <ligand>
        <name>Cu cation</name>
        <dbReference type="ChEBI" id="CHEBI:23378"/>
    </ligand>
</feature>
<feature type="binding site" evidence="9">
    <location>
        <position position="95"/>
    </location>
    <ligand>
        <name>Cu cation</name>
        <dbReference type="ChEBI" id="CHEBI:23378"/>
    </ligand>
</feature>
<evidence type="ECO:0000256" key="3">
    <source>
        <dbReference type="ARBA" id="ARBA00022448"/>
    </source>
</evidence>
<comment type="caution">
    <text evidence="14">The sequence shown here is derived from an EMBL/GenBank/DDBJ whole genome shotgun (WGS) entry which is preliminary data.</text>
</comment>
<evidence type="ECO:0000256" key="11">
    <source>
        <dbReference type="SAM" id="Phobius"/>
    </source>
</evidence>
<dbReference type="SUPFAM" id="SSF49503">
    <property type="entry name" value="Cupredoxins"/>
    <property type="match status" value="1"/>
</dbReference>
<reference evidence="14 15" key="1">
    <citation type="submission" date="2021-03" db="EMBL/GenBank/DDBJ databases">
        <title>Genomic Encyclopedia of Type Strains, Phase IV (KMG-IV): sequencing the most valuable type-strain genomes for metagenomic binning, comparative biology and taxonomic classification.</title>
        <authorList>
            <person name="Goeker M."/>
        </authorList>
    </citation>
    <scope>NUCLEOTIDE SEQUENCE [LARGE SCALE GENOMIC DNA]</scope>
    <source>
        <strain evidence="14 15">DSM 12287</strain>
    </source>
</reference>